<feature type="compositionally biased region" description="Polar residues" evidence="2">
    <location>
        <begin position="16"/>
        <end position="34"/>
    </location>
</feature>
<dbReference type="PANTHER" id="PTHR15243">
    <property type="entry name" value="SERINE/THREONINE-PROTEIN KINASE 19"/>
    <property type="match status" value="1"/>
</dbReference>
<evidence type="ECO:0000313" key="4">
    <source>
        <dbReference type="Proteomes" id="UP000799441"/>
    </source>
</evidence>
<evidence type="ECO:0008006" key="5">
    <source>
        <dbReference type="Google" id="ProtNLM"/>
    </source>
</evidence>
<reference evidence="3" key="1">
    <citation type="journal article" date="2020" name="Stud. Mycol.">
        <title>101 Dothideomycetes genomes: a test case for predicting lifestyles and emergence of pathogens.</title>
        <authorList>
            <person name="Haridas S."/>
            <person name="Albert R."/>
            <person name="Binder M."/>
            <person name="Bloem J."/>
            <person name="Labutti K."/>
            <person name="Salamov A."/>
            <person name="Andreopoulos B."/>
            <person name="Baker S."/>
            <person name="Barry K."/>
            <person name="Bills G."/>
            <person name="Bluhm B."/>
            <person name="Cannon C."/>
            <person name="Castanera R."/>
            <person name="Culley D."/>
            <person name="Daum C."/>
            <person name="Ezra D."/>
            <person name="Gonzalez J."/>
            <person name="Henrissat B."/>
            <person name="Kuo A."/>
            <person name="Liang C."/>
            <person name="Lipzen A."/>
            <person name="Lutzoni F."/>
            <person name="Magnuson J."/>
            <person name="Mondo S."/>
            <person name="Nolan M."/>
            <person name="Ohm R."/>
            <person name="Pangilinan J."/>
            <person name="Park H.-J."/>
            <person name="Ramirez L."/>
            <person name="Alfaro M."/>
            <person name="Sun H."/>
            <person name="Tritt A."/>
            <person name="Yoshinaga Y."/>
            <person name="Zwiers L.-H."/>
            <person name="Turgeon B."/>
            <person name="Goodwin S."/>
            <person name="Spatafora J."/>
            <person name="Crous P."/>
            <person name="Grigoriev I."/>
        </authorList>
    </citation>
    <scope>NUCLEOTIDE SEQUENCE</scope>
    <source>
        <strain evidence="3">CBS 116435</strain>
    </source>
</reference>
<dbReference type="OrthoDB" id="3980126at2759"/>
<sequence length="386" mass="41825">MPKARNPLAALRRKSSSPFSSAPRTKPGSRSGSNLAEKADNDRFEDVGGVVSFAPPKTPQDVISLLKYAQKSAFDELPDRAPGMSSERVSEVLRYQKCLPPVVTVAHLHALSESSTNTERELARLIAGGQIRKVIVYGRGKGGQGVGEGIVLVKDWKDCFSNSDVDLSLREKYFSLMDSHPTSQSTSTASLTHEEVRQLVQAGFLTSKSILSNATNLSGYATVSFGIASAGSRATTGTLAAVGGHGAIHESGGGGSTLATKENRTLTSMHLKSNEMTFSLPNTGPYLKLLTEARHHLLFLLKQMSPRHREATLDLLKEKWEGNIANDPASKAKRMRGEWNGKLPGQTRKWRDFYGLQFEWVLEECIGAGLVEVFNTGSVGLAARAR</sequence>
<comment type="similarity">
    <text evidence="1">Belongs to the STK19 family.</text>
</comment>
<evidence type="ECO:0000256" key="2">
    <source>
        <dbReference type="SAM" id="MobiDB-lite"/>
    </source>
</evidence>
<name>A0A9P4Q2I0_9PEZI</name>
<dbReference type="Proteomes" id="UP000799441">
    <property type="component" value="Unassembled WGS sequence"/>
</dbReference>
<dbReference type="InterPro" id="IPR018865">
    <property type="entry name" value="STK19-like"/>
</dbReference>
<dbReference type="EMBL" id="MU003850">
    <property type="protein sequence ID" value="KAF2717176.1"/>
    <property type="molecule type" value="Genomic_DNA"/>
</dbReference>
<keyword evidence="4" id="KW-1185">Reference proteome</keyword>
<proteinExistence type="inferred from homology"/>
<evidence type="ECO:0000256" key="1">
    <source>
        <dbReference type="ARBA" id="ARBA00093458"/>
    </source>
</evidence>
<accession>A0A9P4Q2I0</accession>
<feature type="region of interest" description="Disordered" evidence="2">
    <location>
        <begin position="1"/>
        <end position="41"/>
    </location>
</feature>
<dbReference type="AlphaFoldDB" id="A0A9P4Q2I0"/>
<comment type="caution">
    <text evidence="3">The sequence shown here is derived from an EMBL/GenBank/DDBJ whole genome shotgun (WGS) entry which is preliminary data.</text>
</comment>
<dbReference type="PANTHER" id="PTHR15243:SF0">
    <property type="entry name" value="SERINE_THREONINE-PROTEIN KINASE 19"/>
    <property type="match status" value="1"/>
</dbReference>
<protein>
    <recommendedName>
        <fullName evidence="5">Serine-threonine protein kinase 19</fullName>
    </recommendedName>
</protein>
<gene>
    <name evidence="3" type="ORF">K431DRAFT_233744</name>
</gene>
<dbReference type="Pfam" id="PF10494">
    <property type="entry name" value="Stk19"/>
    <property type="match status" value="1"/>
</dbReference>
<organism evidence="3 4">
    <name type="scientific">Polychaeton citri CBS 116435</name>
    <dbReference type="NCBI Taxonomy" id="1314669"/>
    <lineage>
        <taxon>Eukaryota</taxon>
        <taxon>Fungi</taxon>
        <taxon>Dikarya</taxon>
        <taxon>Ascomycota</taxon>
        <taxon>Pezizomycotina</taxon>
        <taxon>Dothideomycetes</taxon>
        <taxon>Dothideomycetidae</taxon>
        <taxon>Capnodiales</taxon>
        <taxon>Capnodiaceae</taxon>
        <taxon>Polychaeton</taxon>
    </lineage>
</organism>
<dbReference type="GO" id="GO:0046579">
    <property type="term" value="P:positive regulation of Ras protein signal transduction"/>
    <property type="evidence" value="ECO:0007669"/>
    <property type="project" value="TreeGrafter"/>
</dbReference>
<evidence type="ECO:0000313" key="3">
    <source>
        <dbReference type="EMBL" id="KAF2717176.1"/>
    </source>
</evidence>